<organism evidence="1">
    <name type="scientific">Vibrio parahaemolyticus</name>
    <dbReference type="NCBI Taxonomy" id="670"/>
    <lineage>
        <taxon>Bacteria</taxon>
        <taxon>Pseudomonadati</taxon>
        <taxon>Pseudomonadota</taxon>
        <taxon>Gammaproteobacteria</taxon>
        <taxon>Vibrionales</taxon>
        <taxon>Vibrionaceae</taxon>
        <taxon>Vibrio</taxon>
    </lineage>
</organism>
<dbReference type="Proteomes" id="UP000321504">
    <property type="component" value="Unassembled WGS sequence"/>
</dbReference>
<dbReference type="EMBL" id="VRMQ01000001">
    <property type="protein sequence ID" value="TXN17958.1"/>
    <property type="molecule type" value="Genomic_DNA"/>
</dbReference>
<evidence type="ECO:0000313" key="1">
    <source>
        <dbReference type="EMBL" id="HAS6676581.1"/>
    </source>
</evidence>
<reference evidence="2 5" key="2">
    <citation type="submission" date="2018-12" db="EMBL/GenBank/DDBJ databases">
        <title>Genomic insights into the evolutionary origins and pathogenicity of five Vibrio parahaemolyticus strains isolated from the shrimp with acute hepatopancreatic necrosis disease (AHPND).</title>
        <authorList>
            <person name="Yang Q."/>
            <person name="Dong X."/>
            <person name="Xie G."/>
            <person name="Fu S."/>
            <person name="Zou P."/>
            <person name="Sun J."/>
            <person name="Wang Y."/>
            <person name="Huang J."/>
        </authorList>
    </citation>
    <scope>NUCLEOTIDE SEQUENCE [LARGE SCALE GENOMIC DNA]</scope>
    <source>
        <strain evidence="2 5">20160303005-1</strain>
    </source>
</reference>
<dbReference type="EMBL" id="CP034299">
    <property type="protein sequence ID" value="QHH12652.1"/>
    <property type="molecule type" value="Genomic_DNA"/>
</dbReference>
<evidence type="ECO:0000313" key="4">
    <source>
        <dbReference type="Proteomes" id="UP000321504"/>
    </source>
</evidence>
<gene>
    <name evidence="2" type="ORF">EHC69_25775</name>
    <name evidence="3" type="ORF">FVP01_02920</name>
    <name evidence="1" type="ORF">I7278_07155</name>
</gene>
<proteinExistence type="predicted"/>
<accession>A0A2R9VUZ9</accession>
<dbReference type="Proteomes" id="UP000464718">
    <property type="component" value="Chromosome ii"/>
</dbReference>
<name>A0A2R9VUZ9_VIBPH</name>
<dbReference type="Proteomes" id="UP000856022">
    <property type="component" value="Unassembled WGS sequence"/>
</dbReference>
<protein>
    <submittedName>
        <fullName evidence="1">Uncharacterized protein</fullName>
    </submittedName>
</protein>
<dbReference type="EMBL" id="DACQKT010000002">
    <property type="protein sequence ID" value="HAS6676581.1"/>
    <property type="molecule type" value="Genomic_DNA"/>
</dbReference>
<sequence>MQNKALELDINHFDDFINGICVVLVYSAFSFL</sequence>
<reference evidence="1" key="1">
    <citation type="journal article" date="2018" name="Genome Biol.">
        <title>SKESA: strategic k-mer extension for scrupulous assemblies.</title>
        <authorList>
            <person name="Souvorov A."/>
            <person name="Agarwala R."/>
            <person name="Lipman D.J."/>
        </authorList>
    </citation>
    <scope>NUCLEOTIDE SEQUENCE</scope>
    <source>
        <strain evidence="1">1930</strain>
    </source>
</reference>
<evidence type="ECO:0000313" key="2">
    <source>
        <dbReference type="EMBL" id="QHH12652.1"/>
    </source>
</evidence>
<evidence type="ECO:0000313" key="3">
    <source>
        <dbReference type="EMBL" id="TXN17958.1"/>
    </source>
</evidence>
<reference evidence="3 4" key="3">
    <citation type="submission" date="2019-08" db="EMBL/GenBank/DDBJ databases">
        <title>Emerging of two pre-pandemic pathogenic O4:KUT lineages of Vibrio parahaemolyticus in coastal eastern China.</title>
        <authorList>
            <person name="Yu H."/>
        </authorList>
    </citation>
    <scope>NUCLEOTIDE SEQUENCE [LARGE SCALE GENOMIC DNA]</scope>
    <source>
        <strain evidence="3 4">HZ17-383</strain>
    </source>
</reference>
<reference evidence="1" key="4">
    <citation type="submission" date="2019-12" db="EMBL/GenBank/DDBJ databases">
        <authorList>
            <consortium name="NCBI Pathogen Detection Project"/>
        </authorList>
    </citation>
    <scope>NUCLEOTIDE SEQUENCE</scope>
    <source>
        <strain evidence="1">1930</strain>
    </source>
</reference>
<dbReference type="AlphaFoldDB" id="A0A2R9VUZ9"/>
<evidence type="ECO:0000313" key="5">
    <source>
        <dbReference type="Proteomes" id="UP000464718"/>
    </source>
</evidence>